<dbReference type="InterPro" id="IPR050565">
    <property type="entry name" value="LYPA1-2/EST-like"/>
</dbReference>
<dbReference type="PANTHER" id="PTHR10655:SF17">
    <property type="entry name" value="LYSOPHOSPHOLIPASE-LIKE PROTEIN 1"/>
    <property type="match status" value="1"/>
</dbReference>
<keyword evidence="3" id="KW-0378">Hydrolase</keyword>
<protein>
    <recommendedName>
        <fullName evidence="2">palmitoyl-protein hydrolase</fullName>
        <ecNumber evidence="2">3.1.2.22</ecNumber>
    </recommendedName>
</protein>
<comment type="caution">
    <text evidence="5">The sequence shown here is derived from an EMBL/GenBank/DDBJ whole genome shotgun (WGS) entry which is preliminary data.</text>
</comment>
<organism evidence="5 6">
    <name type="scientific">Periplaneta americana</name>
    <name type="common">American cockroach</name>
    <name type="synonym">Blatta americana</name>
    <dbReference type="NCBI Taxonomy" id="6978"/>
    <lineage>
        <taxon>Eukaryota</taxon>
        <taxon>Metazoa</taxon>
        <taxon>Ecdysozoa</taxon>
        <taxon>Arthropoda</taxon>
        <taxon>Hexapoda</taxon>
        <taxon>Insecta</taxon>
        <taxon>Pterygota</taxon>
        <taxon>Neoptera</taxon>
        <taxon>Polyneoptera</taxon>
        <taxon>Dictyoptera</taxon>
        <taxon>Blattodea</taxon>
        <taxon>Blattoidea</taxon>
        <taxon>Blattidae</taxon>
        <taxon>Blattinae</taxon>
        <taxon>Periplaneta</taxon>
    </lineage>
</organism>
<dbReference type="Pfam" id="PF02230">
    <property type="entry name" value="Abhydrolase_2"/>
    <property type="match status" value="1"/>
</dbReference>
<dbReference type="Gene3D" id="3.40.50.1820">
    <property type="entry name" value="alpha/beta hydrolase"/>
    <property type="match status" value="1"/>
</dbReference>
<dbReference type="Proteomes" id="UP001148838">
    <property type="component" value="Unassembled WGS sequence"/>
</dbReference>
<evidence type="ECO:0000256" key="3">
    <source>
        <dbReference type="ARBA" id="ARBA00022801"/>
    </source>
</evidence>
<feature type="domain" description="Phospholipase/carboxylesterase/thioesterase" evidence="4">
    <location>
        <begin position="5"/>
        <end position="218"/>
    </location>
</feature>
<evidence type="ECO:0000313" key="5">
    <source>
        <dbReference type="EMBL" id="KAJ4448179.1"/>
    </source>
</evidence>
<dbReference type="PANTHER" id="PTHR10655">
    <property type="entry name" value="LYSOPHOSPHOLIPASE-RELATED"/>
    <property type="match status" value="1"/>
</dbReference>
<name>A0ABQ8TNC7_PERAM</name>
<evidence type="ECO:0000259" key="4">
    <source>
        <dbReference type="Pfam" id="PF02230"/>
    </source>
</evidence>
<proteinExistence type="inferred from homology"/>
<dbReference type="InterPro" id="IPR003140">
    <property type="entry name" value="PLipase/COase/thioEstase"/>
</dbReference>
<evidence type="ECO:0000256" key="1">
    <source>
        <dbReference type="ARBA" id="ARBA00006499"/>
    </source>
</evidence>
<sequence length="225" mass="25488">MPLAGDTGEGASEYIKFLLRKDFQFPHLQVLFPTAPLRPYTPLDGELSHVWFNRLSLSPDAPEHTETLESVGRDVTSFIQHNIIKCGIPENRIIVDDSHQHFHMSTFISGGFSMGGALAMHVGFRLMPKIAGVFALSSFLSHSSSIYKMLQDMPRESINLPPLFMCHGDRDTLVSHEWGEETFKMLTQLGVHGEFHTISNALHELKRKEMLQLYEWITQKLPPST</sequence>
<comment type="similarity">
    <text evidence="1">Belongs to the AB hydrolase superfamily. AB hydrolase 2 family.</text>
</comment>
<gene>
    <name evidence="5" type="ORF">ANN_10192</name>
</gene>
<dbReference type="SUPFAM" id="SSF53474">
    <property type="entry name" value="alpha/beta-Hydrolases"/>
    <property type="match status" value="1"/>
</dbReference>
<keyword evidence="6" id="KW-1185">Reference proteome</keyword>
<dbReference type="InterPro" id="IPR029058">
    <property type="entry name" value="AB_hydrolase_fold"/>
</dbReference>
<evidence type="ECO:0000313" key="6">
    <source>
        <dbReference type="Proteomes" id="UP001148838"/>
    </source>
</evidence>
<evidence type="ECO:0000256" key="2">
    <source>
        <dbReference type="ARBA" id="ARBA00012423"/>
    </source>
</evidence>
<dbReference type="EMBL" id="JAJSOF020000005">
    <property type="protein sequence ID" value="KAJ4448179.1"/>
    <property type="molecule type" value="Genomic_DNA"/>
</dbReference>
<accession>A0ABQ8TNC7</accession>
<dbReference type="EC" id="3.1.2.22" evidence="2"/>
<reference evidence="5 6" key="1">
    <citation type="journal article" date="2022" name="Allergy">
        <title>Genome assembly and annotation of Periplaneta americana reveal a comprehensive cockroach allergen profile.</title>
        <authorList>
            <person name="Wang L."/>
            <person name="Xiong Q."/>
            <person name="Saelim N."/>
            <person name="Wang L."/>
            <person name="Nong W."/>
            <person name="Wan A.T."/>
            <person name="Shi M."/>
            <person name="Liu X."/>
            <person name="Cao Q."/>
            <person name="Hui J.H.L."/>
            <person name="Sookrung N."/>
            <person name="Leung T.F."/>
            <person name="Tungtrongchitr A."/>
            <person name="Tsui S.K.W."/>
        </authorList>
    </citation>
    <scope>NUCLEOTIDE SEQUENCE [LARGE SCALE GENOMIC DNA]</scope>
    <source>
        <strain evidence="5">PWHHKU_190912</strain>
    </source>
</reference>